<evidence type="ECO:0000256" key="1">
    <source>
        <dbReference type="SAM" id="MobiDB-lite"/>
    </source>
</evidence>
<sequence>MLSHDIVHKAEVGSQESRSWPACKEDKFAAFDLPLSQTPAPASAPRSPPLPPARSPSAGGRRRRCAGSARTLTLAASDTSRGFRNREAVRGAQRPASCRGCSAGARPRHTFPIPSWAGARRPGHVGPPAARCAPFGLSLEKNFCAGDGLSVSMQPV</sequence>
<evidence type="ECO:0000313" key="2">
    <source>
        <dbReference type="Ensembl" id="ENSMPUP00000013176.1"/>
    </source>
</evidence>
<name>M3YPB8_MUSPF</name>
<dbReference type="InParanoid" id="M3YPB8"/>
<feature type="region of interest" description="Disordered" evidence="1">
    <location>
        <begin position="31"/>
        <end position="104"/>
    </location>
</feature>
<protein>
    <submittedName>
        <fullName evidence="2">Uncharacterized protein</fullName>
    </submittedName>
</protein>
<feature type="compositionally biased region" description="Basic and acidic residues" evidence="1">
    <location>
        <begin position="1"/>
        <end position="11"/>
    </location>
</feature>
<proteinExistence type="predicted"/>
<dbReference type="AlphaFoldDB" id="M3YPB8"/>
<reference evidence="2" key="1">
    <citation type="submission" date="2024-06" db="UniProtKB">
        <authorList>
            <consortium name="Ensembl"/>
        </authorList>
    </citation>
    <scope>IDENTIFICATION</scope>
</reference>
<organism evidence="2">
    <name type="scientific">Mustela putorius furo</name>
    <name type="common">European domestic ferret</name>
    <name type="synonym">Mustela furo</name>
    <dbReference type="NCBI Taxonomy" id="9669"/>
    <lineage>
        <taxon>Eukaryota</taxon>
        <taxon>Metazoa</taxon>
        <taxon>Chordata</taxon>
        <taxon>Craniata</taxon>
        <taxon>Vertebrata</taxon>
        <taxon>Euteleostomi</taxon>
        <taxon>Mammalia</taxon>
        <taxon>Eutheria</taxon>
        <taxon>Laurasiatheria</taxon>
        <taxon>Carnivora</taxon>
        <taxon>Caniformia</taxon>
        <taxon>Musteloidea</taxon>
        <taxon>Mustelidae</taxon>
        <taxon>Mustelinae</taxon>
        <taxon>Mustela</taxon>
    </lineage>
</organism>
<feature type="region of interest" description="Disordered" evidence="1">
    <location>
        <begin position="1"/>
        <end position="20"/>
    </location>
</feature>
<accession>M3YPB8</accession>
<dbReference type="EMBL" id="AEYP01000730">
    <property type="status" value="NOT_ANNOTATED_CDS"/>
    <property type="molecule type" value="Genomic_DNA"/>
</dbReference>
<dbReference type="HOGENOM" id="CLU_1685998_0_0_1"/>
<dbReference type="Ensembl" id="ENSMPUT00000013387.1">
    <property type="protein sequence ID" value="ENSMPUP00000013176.1"/>
    <property type="gene ID" value="ENSMPUG00000013274.1"/>
</dbReference>